<dbReference type="RefSeq" id="WP_241765963.1">
    <property type="nucleotide sequence ID" value="NZ_JMIW01000009.1"/>
</dbReference>
<evidence type="ECO:0000313" key="2">
    <source>
        <dbReference type="EMBL" id="KEO88649.1"/>
    </source>
</evidence>
<gene>
    <name evidence="2" type="ORF">EH31_16985</name>
</gene>
<dbReference type="Proteomes" id="UP000027647">
    <property type="component" value="Unassembled WGS sequence"/>
</dbReference>
<feature type="chain" id="PRO_5001696914" evidence="1">
    <location>
        <begin position="21"/>
        <end position="119"/>
    </location>
</feature>
<sequence length="119" mass="12869">MVTKTSISLLGLAAGLLVLAAPGSAKDPSPKKLMEMSASCAYVVSVAEGSNANLNYGSADWLNIVRILEQRTGLDGEQAIELAKAKYNRRARVMGADEAYRYMLNRAQECDREMAVIQS</sequence>
<dbReference type="STRING" id="1044.EH31_16985"/>
<reference evidence="2 3" key="1">
    <citation type="submission" date="2014-04" db="EMBL/GenBank/DDBJ databases">
        <title>A comprehensive comparison of genomes of Erythrobacter spp. strains.</title>
        <authorList>
            <person name="Zheng Q."/>
        </authorList>
    </citation>
    <scope>NUCLEOTIDE SEQUENCE [LARGE SCALE GENOMIC DNA]</scope>
    <source>
        <strain evidence="2 3">DSM 6997</strain>
    </source>
</reference>
<accession>A0A074M5R8</accession>
<proteinExistence type="predicted"/>
<dbReference type="EMBL" id="JMIW01000009">
    <property type="protein sequence ID" value="KEO88649.1"/>
    <property type="molecule type" value="Genomic_DNA"/>
</dbReference>
<dbReference type="eggNOG" id="ENOG502ZZPB">
    <property type="taxonomic scope" value="Bacteria"/>
</dbReference>
<comment type="caution">
    <text evidence="2">The sequence shown here is derived from an EMBL/GenBank/DDBJ whole genome shotgun (WGS) entry which is preliminary data.</text>
</comment>
<feature type="signal peptide" evidence="1">
    <location>
        <begin position="1"/>
        <end position="20"/>
    </location>
</feature>
<keyword evidence="3" id="KW-1185">Reference proteome</keyword>
<organism evidence="2 3">
    <name type="scientific">Erythrobacter longus</name>
    <dbReference type="NCBI Taxonomy" id="1044"/>
    <lineage>
        <taxon>Bacteria</taxon>
        <taxon>Pseudomonadati</taxon>
        <taxon>Pseudomonadota</taxon>
        <taxon>Alphaproteobacteria</taxon>
        <taxon>Sphingomonadales</taxon>
        <taxon>Erythrobacteraceae</taxon>
        <taxon>Erythrobacter/Porphyrobacter group</taxon>
        <taxon>Erythrobacter</taxon>
    </lineage>
</organism>
<evidence type="ECO:0000313" key="3">
    <source>
        <dbReference type="Proteomes" id="UP000027647"/>
    </source>
</evidence>
<evidence type="ECO:0000256" key="1">
    <source>
        <dbReference type="SAM" id="SignalP"/>
    </source>
</evidence>
<name>A0A074M5R8_ERYLO</name>
<dbReference type="AlphaFoldDB" id="A0A074M5R8"/>
<keyword evidence="1" id="KW-0732">Signal</keyword>
<protein>
    <submittedName>
        <fullName evidence="2">Uncharacterized protein</fullName>
    </submittedName>
</protein>